<name>A0ABV6S1Q4_9GAMM</name>
<organism evidence="2 3">
    <name type="scientific">Lysobacter korlensis</name>
    <dbReference type="NCBI Taxonomy" id="553636"/>
    <lineage>
        <taxon>Bacteria</taxon>
        <taxon>Pseudomonadati</taxon>
        <taxon>Pseudomonadota</taxon>
        <taxon>Gammaproteobacteria</taxon>
        <taxon>Lysobacterales</taxon>
        <taxon>Lysobacteraceae</taxon>
        <taxon>Lysobacter</taxon>
    </lineage>
</organism>
<protein>
    <submittedName>
        <fullName evidence="2">DUF1653 domain-containing protein</fullName>
    </submittedName>
</protein>
<gene>
    <name evidence="2" type="ORF">ACFFGH_33450</name>
</gene>
<dbReference type="RefSeq" id="WP_386677097.1">
    <property type="nucleotide sequence ID" value="NZ_JBHLTG010000018.1"/>
</dbReference>
<proteinExistence type="predicted"/>
<reference evidence="2 3" key="1">
    <citation type="submission" date="2024-09" db="EMBL/GenBank/DDBJ databases">
        <authorList>
            <person name="Sun Q."/>
            <person name="Mori K."/>
        </authorList>
    </citation>
    <scope>NUCLEOTIDE SEQUENCE [LARGE SCALE GENOMIC DNA]</scope>
    <source>
        <strain evidence="2 3">KCTC 23076</strain>
    </source>
</reference>
<sequence>MEPGTYRHYKGNLYEVLGVARHSETDEALVVYRALYGEHGLWVRPLTMFQETVVVGGREVPRFAPAD</sequence>
<dbReference type="EMBL" id="JBHLTG010000018">
    <property type="protein sequence ID" value="MFC0682764.1"/>
    <property type="molecule type" value="Genomic_DNA"/>
</dbReference>
<dbReference type="InterPro" id="IPR037135">
    <property type="entry name" value="DUF1653-like_dom_sf"/>
</dbReference>
<evidence type="ECO:0000259" key="1">
    <source>
        <dbReference type="Pfam" id="PF07866"/>
    </source>
</evidence>
<evidence type="ECO:0000313" key="2">
    <source>
        <dbReference type="EMBL" id="MFC0682764.1"/>
    </source>
</evidence>
<evidence type="ECO:0000313" key="3">
    <source>
        <dbReference type="Proteomes" id="UP001589896"/>
    </source>
</evidence>
<dbReference type="InterPro" id="IPR023387">
    <property type="entry name" value="DUF1653-like_dom"/>
</dbReference>
<comment type="caution">
    <text evidence="2">The sequence shown here is derived from an EMBL/GenBank/DDBJ whole genome shotgun (WGS) entry which is preliminary data.</text>
</comment>
<feature type="domain" description="DUF1653" evidence="1">
    <location>
        <begin position="4"/>
        <end position="64"/>
    </location>
</feature>
<dbReference type="Pfam" id="PF07866">
    <property type="entry name" value="DUF1653"/>
    <property type="match status" value="1"/>
</dbReference>
<accession>A0ABV6S1Q4</accession>
<dbReference type="Gene3D" id="2.30.30.320">
    <property type="entry name" value="DUF1653-like domain"/>
    <property type="match status" value="1"/>
</dbReference>
<keyword evidence="3" id="KW-1185">Reference proteome</keyword>
<dbReference type="Proteomes" id="UP001589896">
    <property type="component" value="Unassembled WGS sequence"/>
</dbReference>